<protein>
    <submittedName>
        <fullName evidence="1">Uncharacterized protein</fullName>
    </submittedName>
</protein>
<evidence type="ECO:0000313" key="2">
    <source>
        <dbReference type="Proteomes" id="UP000642070"/>
    </source>
</evidence>
<gene>
    <name evidence="1" type="ORF">GCM10007977_048390</name>
</gene>
<reference evidence="1" key="2">
    <citation type="submission" date="2020-09" db="EMBL/GenBank/DDBJ databases">
        <authorList>
            <person name="Sun Q."/>
            <person name="Ohkuma M."/>
        </authorList>
    </citation>
    <scope>NUCLEOTIDE SEQUENCE</scope>
    <source>
        <strain evidence="1">JCM 19831</strain>
    </source>
</reference>
<dbReference type="AlphaFoldDB" id="A0A917TWF6"/>
<dbReference type="RefSeq" id="WP_190252203.1">
    <property type="nucleotide sequence ID" value="NZ_BMPI01000024.1"/>
</dbReference>
<sequence>MKDYRAPETRSEALALLEQHVERDGICEGCLASWARLVAFPCSHAQSARRFLAGAPTAGDPADPAGQE</sequence>
<reference evidence="1" key="1">
    <citation type="journal article" date="2014" name="Int. J. Syst. Evol. Microbiol.">
        <title>Complete genome sequence of Corynebacterium casei LMG S-19264T (=DSM 44701T), isolated from a smear-ripened cheese.</title>
        <authorList>
            <consortium name="US DOE Joint Genome Institute (JGI-PGF)"/>
            <person name="Walter F."/>
            <person name="Albersmeier A."/>
            <person name="Kalinowski J."/>
            <person name="Ruckert C."/>
        </authorList>
    </citation>
    <scope>NUCLEOTIDE SEQUENCE</scope>
    <source>
        <strain evidence="1">JCM 19831</strain>
    </source>
</reference>
<organism evidence="1 2">
    <name type="scientific">Dactylosporangium sucinum</name>
    <dbReference type="NCBI Taxonomy" id="1424081"/>
    <lineage>
        <taxon>Bacteria</taxon>
        <taxon>Bacillati</taxon>
        <taxon>Actinomycetota</taxon>
        <taxon>Actinomycetes</taxon>
        <taxon>Micromonosporales</taxon>
        <taxon>Micromonosporaceae</taxon>
        <taxon>Dactylosporangium</taxon>
    </lineage>
</organism>
<proteinExistence type="predicted"/>
<comment type="caution">
    <text evidence="1">The sequence shown here is derived from an EMBL/GenBank/DDBJ whole genome shotgun (WGS) entry which is preliminary data.</text>
</comment>
<name>A0A917TWF6_9ACTN</name>
<accession>A0A917TWF6</accession>
<dbReference type="EMBL" id="BMPI01000024">
    <property type="protein sequence ID" value="GGM41323.1"/>
    <property type="molecule type" value="Genomic_DNA"/>
</dbReference>
<evidence type="ECO:0000313" key="1">
    <source>
        <dbReference type="EMBL" id="GGM41323.1"/>
    </source>
</evidence>
<keyword evidence="2" id="KW-1185">Reference proteome</keyword>
<dbReference type="Proteomes" id="UP000642070">
    <property type="component" value="Unassembled WGS sequence"/>
</dbReference>